<dbReference type="Pfam" id="PF00355">
    <property type="entry name" value="Rieske"/>
    <property type="match status" value="1"/>
</dbReference>
<dbReference type="GO" id="GO:0051213">
    <property type="term" value="F:dioxygenase activity"/>
    <property type="evidence" value="ECO:0007669"/>
    <property type="project" value="UniProtKB-KW"/>
</dbReference>
<dbReference type="GO" id="GO:0051537">
    <property type="term" value="F:2 iron, 2 sulfur cluster binding"/>
    <property type="evidence" value="ECO:0007669"/>
    <property type="project" value="UniProtKB-KW"/>
</dbReference>
<sequence>MDAGRLTGGATDRPVRLVAAGPGPAGRGGEFVPVARFASSRTGKSVRVRALLTKIEQATGLDRVGDRLQRAVQATLRPRRVRDLLHGVWLGHPLHPAMVQVPVGAWISAAVLDAMPGQRRAATTLVAVGTASAVPAAVAGLNDWAALNREQRRVGLVHAASNTIGLACYAGSLAARLNGRHNLGRTLAYLGLSAASAGAYLGGHLAYKQGAQVNQSVSEANLIGDGWHPLADLSTLPDRELVTREIDSVSVILYRHGDDVTVMLERCPHQSGPLGQGEVTEIDGHPCVVCPWHGSTFQLNSGGKVVHGPAANDQQVLATRVVDGVLQTRLP</sequence>
<keyword evidence="8" id="KW-0560">Oxidoreductase</keyword>
<evidence type="ECO:0000256" key="3">
    <source>
        <dbReference type="ARBA" id="ARBA00023004"/>
    </source>
</evidence>
<dbReference type="PROSITE" id="PS51296">
    <property type="entry name" value="RIESKE"/>
    <property type="match status" value="1"/>
</dbReference>
<dbReference type="InterPro" id="IPR019251">
    <property type="entry name" value="DUF2231_TM"/>
</dbReference>
<name>A0A1C6RH47_9ACTN</name>
<dbReference type="STRING" id="47866.GA0074694_1617"/>
<dbReference type="EMBL" id="FMHU01000001">
    <property type="protein sequence ID" value="SCL16423.1"/>
    <property type="molecule type" value="Genomic_DNA"/>
</dbReference>
<keyword evidence="2" id="KW-0479">Metal-binding</keyword>
<comment type="similarity">
    <text evidence="6">Belongs to the bacterial ring-hydroxylating dioxygenase ferredoxin component family.</text>
</comment>
<proteinExistence type="inferred from homology"/>
<evidence type="ECO:0000256" key="4">
    <source>
        <dbReference type="ARBA" id="ARBA00023014"/>
    </source>
</evidence>
<dbReference type="SUPFAM" id="SSF50022">
    <property type="entry name" value="ISP domain"/>
    <property type="match status" value="1"/>
</dbReference>
<dbReference type="Pfam" id="PF09990">
    <property type="entry name" value="DUF2231"/>
    <property type="match status" value="1"/>
</dbReference>
<evidence type="ECO:0000256" key="2">
    <source>
        <dbReference type="ARBA" id="ARBA00022723"/>
    </source>
</evidence>
<evidence type="ECO:0000313" key="9">
    <source>
        <dbReference type="Proteomes" id="UP000198906"/>
    </source>
</evidence>
<protein>
    <submittedName>
        <fullName evidence="8">Ferredoxin subunit of nitrite reductase or a ring-hydroxylating dioxygenase</fullName>
    </submittedName>
</protein>
<keyword evidence="3" id="KW-0408">Iron</keyword>
<dbReference type="PANTHER" id="PTHR21496:SF0">
    <property type="entry name" value="RIESKE DOMAIN-CONTAINING PROTEIN"/>
    <property type="match status" value="1"/>
</dbReference>
<dbReference type="GO" id="GO:0016705">
    <property type="term" value="F:oxidoreductase activity, acting on paired donors, with incorporation or reduction of molecular oxygen"/>
    <property type="evidence" value="ECO:0007669"/>
    <property type="project" value="UniProtKB-ARBA"/>
</dbReference>
<keyword evidence="8" id="KW-0223">Dioxygenase</keyword>
<evidence type="ECO:0000256" key="1">
    <source>
        <dbReference type="ARBA" id="ARBA00022714"/>
    </source>
</evidence>
<keyword evidence="1" id="KW-0001">2Fe-2S</keyword>
<evidence type="ECO:0000256" key="5">
    <source>
        <dbReference type="ARBA" id="ARBA00034078"/>
    </source>
</evidence>
<dbReference type="InterPro" id="IPR036922">
    <property type="entry name" value="Rieske_2Fe-2S_sf"/>
</dbReference>
<comment type="cofactor">
    <cofactor evidence="5">
        <name>[2Fe-2S] cluster</name>
        <dbReference type="ChEBI" id="CHEBI:190135"/>
    </cofactor>
</comment>
<evidence type="ECO:0000256" key="6">
    <source>
        <dbReference type="ARBA" id="ARBA00038001"/>
    </source>
</evidence>
<dbReference type="Gene3D" id="2.102.10.10">
    <property type="entry name" value="Rieske [2Fe-2S] iron-sulphur domain"/>
    <property type="match status" value="1"/>
</dbReference>
<dbReference type="Proteomes" id="UP000198906">
    <property type="component" value="Unassembled WGS sequence"/>
</dbReference>
<feature type="domain" description="Rieske" evidence="7">
    <location>
        <begin position="227"/>
        <end position="328"/>
    </location>
</feature>
<gene>
    <name evidence="8" type="ORF">GA0074694_1617</name>
</gene>
<dbReference type="CDD" id="cd03467">
    <property type="entry name" value="Rieske"/>
    <property type="match status" value="1"/>
</dbReference>
<keyword evidence="4" id="KW-0411">Iron-sulfur</keyword>
<keyword evidence="9" id="KW-1185">Reference proteome</keyword>
<accession>A0A1C6RH47</accession>
<reference evidence="9" key="1">
    <citation type="submission" date="2016-06" db="EMBL/GenBank/DDBJ databases">
        <authorList>
            <person name="Varghese N."/>
        </authorList>
    </citation>
    <scope>NUCLEOTIDE SEQUENCE [LARGE SCALE GENOMIC DNA]</scope>
    <source>
        <strain evidence="9">DSM 46123</strain>
    </source>
</reference>
<dbReference type="InterPro" id="IPR017941">
    <property type="entry name" value="Rieske_2Fe-2S"/>
</dbReference>
<dbReference type="AlphaFoldDB" id="A0A1C6RH47"/>
<dbReference type="GO" id="GO:0004497">
    <property type="term" value="F:monooxygenase activity"/>
    <property type="evidence" value="ECO:0007669"/>
    <property type="project" value="UniProtKB-ARBA"/>
</dbReference>
<organism evidence="8 9">
    <name type="scientific">Micromonospora inyonensis</name>
    <dbReference type="NCBI Taxonomy" id="47866"/>
    <lineage>
        <taxon>Bacteria</taxon>
        <taxon>Bacillati</taxon>
        <taxon>Actinomycetota</taxon>
        <taxon>Actinomycetes</taxon>
        <taxon>Micromonosporales</taxon>
        <taxon>Micromonosporaceae</taxon>
        <taxon>Micromonospora</taxon>
    </lineage>
</organism>
<dbReference type="PANTHER" id="PTHR21496">
    <property type="entry name" value="FERREDOXIN-RELATED"/>
    <property type="match status" value="1"/>
</dbReference>
<dbReference type="GO" id="GO:0046872">
    <property type="term" value="F:metal ion binding"/>
    <property type="evidence" value="ECO:0007669"/>
    <property type="project" value="UniProtKB-KW"/>
</dbReference>
<evidence type="ECO:0000313" key="8">
    <source>
        <dbReference type="EMBL" id="SCL16423.1"/>
    </source>
</evidence>
<evidence type="ECO:0000259" key="7">
    <source>
        <dbReference type="PROSITE" id="PS51296"/>
    </source>
</evidence>